<reference evidence="2 3" key="1">
    <citation type="submission" date="2011-05" db="EMBL/GenBank/DDBJ databases">
        <authorList>
            <person name="Muzny D."/>
            <person name="Qin X."/>
            <person name="Deng J."/>
            <person name="Jiang H."/>
            <person name="Liu Y."/>
            <person name="Qu J."/>
            <person name="Song X.-Z."/>
            <person name="Zhang L."/>
            <person name="Thornton R."/>
            <person name="Coyle M."/>
            <person name="Francisco L."/>
            <person name="Jackson L."/>
            <person name="Javaid M."/>
            <person name="Korchina V."/>
            <person name="Kovar C."/>
            <person name="Mata R."/>
            <person name="Mathew T."/>
            <person name="Ngo R."/>
            <person name="Nguyen L."/>
            <person name="Nguyen N."/>
            <person name="Okwuonu G."/>
            <person name="Ongeri F."/>
            <person name="Pham C."/>
            <person name="Simmons D."/>
            <person name="Wilczek-Boney K."/>
            <person name="Hale W."/>
            <person name="Jakkamsetti A."/>
            <person name="Pham P."/>
            <person name="Ruth R."/>
            <person name="San Lucas F."/>
            <person name="Warren J."/>
            <person name="Zhang J."/>
            <person name="Zhao Z."/>
            <person name="Zhou C."/>
            <person name="Zhu D."/>
            <person name="Lee S."/>
            <person name="Bess C."/>
            <person name="Blankenburg K."/>
            <person name="Forbes L."/>
            <person name="Fu Q."/>
            <person name="Gubbala S."/>
            <person name="Hirani K."/>
            <person name="Jayaseelan J.C."/>
            <person name="Lara F."/>
            <person name="Munidasa M."/>
            <person name="Palculict T."/>
            <person name="Patil S."/>
            <person name="Pu L.-L."/>
            <person name="Saada N."/>
            <person name="Tang L."/>
            <person name="Weissenberger G."/>
            <person name="Zhu Y."/>
            <person name="Hemphill L."/>
            <person name="Shang Y."/>
            <person name="Youmans B."/>
            <person name="Ayvaz T."/>
            <person name="Ross M."/>
            <person name="Santibanez J."/>
            <person name="Aqrawi P."/>
            <person name="Gross S."/>
            <person name="Joshi V."/>
            <person name="Fowler G."/>
            <person name="Nazareth L."/>
            <person name="Reid J."/>
            <person name="Worley K."/>
            <person name="Petrosino J."/>
            <person name="Highlander S."/>
            <person name="Gibbs R."/>
        </authorList>
    </citation>
    <scope>NUCLEOTIDE SEQUENCE [LARGE SCALE GENOMIC DNA]</scope>
    <source>
        <strain evidence="2 3">871</strain>
    </source>
</reference>
<dbReference type="EMBL" id="AGAY01000059">
    <property type="protein sequence ID" value="EGY52138.1"/>
    <property type="molecule type" value="Genomic_DNA"/>
</dbReference>
<evidence type="ECO:0000313" key="3">
    <source>
        <dbReference type="Proteomes" id="UP000003019"/>
    </source>
</evidence>
<keyword evidence="1" id="KW-0812">Transmembrane</keyword>
<dbReference type="PATRIC" id="fig|1032488.3.peg.1542"/>
<sequence length="107" mass="12189">MSRIFCCGCAAFQPLKLPENRRRGSFLYPQIRSWTMQSFGRALVYLGVFAIILNFFNFVPKLLVWIYQWGEGPAWGIKIGLIIVGGILWQLGRQQAARAAVHDEGEE</sequence>
<feature type="transmembrane region" description="Helical" evidence="1">
    <location>
        <begin position="73"/>
        <end position="91"/>
    </location>
</feature>
<accession>G4CJ44</accession>
<feature type="transmembrane region" description="Helical" evidence="1">
    <location>
        <begin position="42"/>
        <end position="67"/>
    </location>
</feature>
<organism evidence="2 3">
    <name type="scientific">Neisseria shayeganii 871</name>
    <dbReference type="NCBI Taxonomy" id="1032488"/>
    <lineage>
        <taxon>Bacteria</taxon>
        <taxon>Pseudomonadati</taxon>
        <taxon>Pseudomonadota</taxon>
        <taxon>Betaproteobacteria</taxon>
        <taxon>Neisseriales</taxon>
        <taxon>Neisseriaceae</taxon>
        <taxon>Neisseria</taxon>
    </lineage>
</organism>
<protein>
    <submittedName>
        <fullName evidence="2">Uncharacterized protein</fullName>
    </submittedName>
</protein>
<proteinExistence type="predicted"/>
<comment type="caution">
    <text evidence="2">The sequence shown here is derived from an EMBL/GenBank/DDBJ whole genome shotgun (WGS) entry which is preliminary data.</text>
</comment>
<name>G4CJ44_9NEIS</name>
<evidence type="ECO:0000256" key="1">
    <source>
        <dbReference type="SAM" id="Phobius"/>
    </source>
</evidence>
<keyword evidence="1" id="KW-1133">Transmembrane helix</keyword>
<dbReference type="Proteomes" id="UP000003019">
    <property type="component" value="Unassembled WGS sequence"/>
</dbReference>
<dbReference type="HOGENOM" id="CLU_2207212_0_0_4"/>
<gene>
    <name evidence="2" type="ORF">HMPREF9371_1633</name>
</gene>
<keyword evidence="3" id="KW-1185">Reference proteome</keyword>
<evidence type="ECO:0000313" key="2">
    <source>
        <dbReference type="EMBL" id="EGY52138.1"/>
    </source>
</evidence>
<keyword evidence="1" id="KW-0472">Membrane</keyword>
<dbReference type="AlphaFoldDB" id="G4CJ44"/>